<dbReference type="RefSeq" id="WP_345937369.1">
    <property type="nucleotide sequence ID" value="NZ_JBBKTW010000004.1"/>
</dbReference>
<dbReference type="EMBL" id="JBBKTW010000004">
    <property type="protein sequence ID" value="MEN2988939.1"/>
    <property type="molecule type" value="Genomic_DNA"/>
</dbReference>
<keyword evidence="5 9" id="KW-0064">Aspartyl protease</keyword>
<evidence type="ECO:0000256" key="2">
    <source>
        <dbReference type="ARBA" id="ARBA00022475"/>
    </source>
</evidence>
<evidence type="ECO:0000256" key="7">
    <source>
        <dbReference type="ARBA" id="ARBA00022989"/>
    </source>
</evidence>
<comment type="subcellular location">
    <subcellularLocation>
        <location evidence="9">Cell membrane</location>
        <topology evidence="9">Multi-pass membrane protein</topology>
    </subcellularLocation>
</comment>
<evidence type="ECO:0000256" key="9">
    <source>
        <dbReference type="HAMAP-Rule" id="MF_00161"/>
    </source>
</evidence>
<sequence>MADHRLASPVGGLDHQTMRARGRRMLLIGFVGVLVIDQITKQVVLAAFDMPGDGVVVTFFFNLILVFNRGVSFGMLAQHGELARWGLTVLAAVVALVLIRWGWRGERAWTALGLGLVAGGAIGNALDRVRIGAVVDFLDLHYAGWHYPAFNIADAGITLGVVLLLIDGLFGRDPSEQARS</sequence>
<comment type="pathway">
    <text evidence="9">Protein modification; lipoprotein biosynthesis (signal peptide cleavage).</text>
</comment>
<dbReference type="InterPro" id="IPR001872">
    <property type="entry name" value="Peptidase_A8"/>
</dbReference>
<evidence type="ECO:0000256" key="10">
    <source>
        <dbReference type="RuleBase" id="RU000594"/>
    </source>
</evidence>
<dbReference type="EC" id="3.4.23.36" evidence="9"/>
<comment type="catalytic activity">
    <reaction evidence="9 10">
        <text>Release of signal peptides from bacterial membrane prolipoproteins. Hydrolyzes -Xaa-Yaa-Zaa-|-(S,diacylglyceryl)Cys-, in which Xaa is hydrophobic (preferably Leu), and Yaa (Ala or Ser) and Zaa (Gly or Ala) have small, neutral side chains.</text>
        <dbReference type="EC" id="3.4.23.36"/>
    </reaction>
</comment>
<evidence type="ECO:0000256" key="3">
    <source>
        <dbReference type="ARBA" id="ARBA00022670"/>
    </source>
</evidence>
<comment type="caution">
    <text evidence="12">The sequence shown here is derived from an EMBL/GenBank/DDBJ whole genome shotgun (WGS) entry which is preliminary data.</text>
</comment>
<feature type="transmembrane region" description="Helical" evidence="9">
    <location>
        <begin position="83"/>
        <end position="103"/>
    </location>
</feature>
<feature type="transmembrane region" description="Helical" evidence="9">
    <location>
        <begin position="109"/>
        <end position="126"/>
    </location>
</feature>
<comment type="function">
    <text evidence="9 10">This protein specifically catalyzes the removal of signal peptides from prolipoproteins.</text>
</comment>
<dbReference type="PRINTS" id="PR00781">
    <property type="entry name" value="LIPOSIGPTASE"/>
</dbReference>
<name>A0ABU9YJG1_9PROT</name>
<keyword evidence="2 9" id="KW-1003">Cell membrane</keyword>
<feature type="transmembrane region" description="Helical" evidence="9">
    <location>
        <begin position="54"/>
        <end position="71"/>
    </location>
</feature>
<keyword evidence="4 9" id="KW-0812">Transmembrane</keyword>
<dbReference type="Proteomes" id="UP001413721">
    <property type="component" value="Unassembled WGS sequence"/>
</dbReference>
<keyword evidence="7 9" id="KW-1133">Transmembrane helix</keyword>
<gene>
    <name evidence="9 12" type="primary">lspA</name>
    <name evidence="12" type="ORF">WG926_11550</name>
</gene>
<evidence type="ECO:0000256" key="6">
    <source>
        <dbReference type="ARBA" id="ARBA00022801"/>
    </source>
</evidence>
<feature type="active site" evidence="9">
    <location>
        <position position="154"/>
    </location>
</feature>
<proteinExistence type="inferred from homology"/>
<evidence type="ECO:0000313" key="13">
    <source>
        <dbReference type="Proteomes" id="UP001413721"/>
    </source>
</evidence>
<keyword evidence="3 9" id="KW-0645">Protease</keyword>
<evidence type="ECO:0000256" key="1">
    <source>
        <dbReference type="ARBA" id="ARBA00006139"/>
    </source>
</evidence>
<dbReference type="PANTHER" id="PTHR33695">
    <property type="entry name" value="LIPOPROTEIN SIGNAL PEPTIDASE"/>
    <property type="match status" value="1"/>
</dbReference>
<feature type="active site" evidence="9">
    <location>
        <position position="136"/>
    </location>
</feature>
<evidence type="ECO:0000256" key="4">
    <source>
        <dbReference type="ARBA" id="ARBA00022692"/>
    </source>
</evidence>
<dbReference type="GO" id="GO:0004190">
    <property type="term" value="F:aspartic-type endopeptidase activity"/>
    <property type="evidence" value="ECO:0007669"/>
    <property type="project" value="UniProtKB-EC"/>
</dbReference>
<protein>
    <recommendedName>
        <fullName evidence="9">Lipoprotein signal peptidase</fullName>
        <ecNumber evidence="9">3.4.23.36</ecNumber>
    </recommendedName>
    <alternativeName>
        <fullName evidence="9">Prolipoprotein signal peptidase</fullName>
    </alternativeName>
    <alternativeName>
        <fullName evidence="9">Signal peptidase II</fullName>
        <shortName evidence="9">SPase II</shortName>
    </alternativeName>
</protein>
<keyword evidence="6 9" id="KW-0378">Hydrolase</keyword>
<comment type="similarity">
    <text evidence="1 9 11">Belongs to the peptidase A8 family.</text>
</comment>
<dbReference type="HAMAP" id="MF_00161">
    <property type="entry name" value="LspA"/>
    <property type="match status" value="1"/>
</dbReference>
<accession>A0ABU9YJG1</accession>
<keyword evidence="13" id="KW-1185">Reference proteome</keyword>
<dbReference type="PANTHER" id="PTHR33695:SF1">
    <property type="entry name" value="LIPOPROTEIN SIGNAL PEPTIDASE"/>
    <property type="match status" value="1"/>
</dbReference>
<organism evidence="12 13">
    <name type="scientific">Tistrella arctica</name>
    <dbReference type="NCBI Taxonomy" id="3133430"/>
    <lineage>
        <taxon>Bacteria</taxon>
        <taxon>Pseudomonadati</taxon>
        <taxon>Pseudomonadota</taxon>
        <taxon>Alphaproteobacteria</taxon>
        <taxon>Geminicoccales</taxon>
        <taxon>Geminicoccaceae</taxon>
        <taxon>Tistrella</taxon>
    </lineage>
</organism>
<feature type="transmembrane region" description="Helical" evidence="9">
    <location>
        <begin position="147"/>
        <end position="166"/>
    </location>
</feature>
<keyword evidence="8 9" id="KW-0472">Membrane</keyword>
<feature type="transmembrane region" description="Helical" evidence="9">
    <location>
        <begin position="25"/>
        <end position="48"/>
    </location>
</feature>
<evidence type="ECO:0000256" key="11">
    <source>
        <dbReference type="RuleBase" id="RU004181"/>
    </source>
</evidence>
<dbReference type="NCBIfam" id="TIGR00077">
    <property type="entry name" value="lspA"/>
    <property type="match status" value="1"/>
</dbReference>
<evidence type="ECO:0000256" key="8">
    <source>
        <dbReference type="ARBA" id="ARBA00023136"/>
    </source>
</evidence>
<dbReference type="PROSITE" id="PS00855">
    <property type="entry name" value="SPASE_II"/>
    <property type="match status" value="1"/>
</dbReference>
<dbReference type="Pfam" id="PF01252">
    <property type="entry name" value="Peptidase_A8"/>
    <property type="match status" value="1"/>
</dbReference>
<reference evidence="12 13" key="1">
    <citation type="submission" date="2024-03" db="EMBL/GenBank/DDBJ databases">
        <title>High-quality draft genome sequencing of Tistrella sp. BH-R2-4.</title>
        <authorList>
            <person name="Dong C."/>
        </authorList>
    </citation>
    <scope>NUCLEOTIDE SEQUENCE [LARGE SCALE GENOMIC DNA]</scope>
    <source>
        <strain evidence="12 13">BH-R2-4</strain>
    </source>
</reference>
<evidence type="ECO:0000313" key="12">
    <source>
        <dbReference type="EMBL" id="MEN2988939.1"/>
    </source>
</evidence>
<evidence type="ECO:0000256" key="5">
    <source>
        <dbReference type="ARBA" id="ARBA00022750"/>
    </source>
</evidence>